<dbReference type="Pfam" id="PF13591">
    <property type="entry name" value="MerR_2"/>
    <property type="match status" value="1"/>
</dbReference>
<proteinExistence type="predicted"/>
<evidence type="ECO:0000313" key="2">
    <source>
        <dbReference type="EMBL" id="MDU9004193.1"/>
    </source>
</evidence>
<evidence type="ECO:0000313" key="3">
    <source>
        <dbReference type="Proteomes" id="UP001255416"/>
    </source>
</evidence>
<keyword evidence="3" id="KW-1185">Reference proteome</keyword>
<sequence>MTIRYSETEVITAISNLTQTRLTRFVQAEIVVPVQTSSGPQFGDIDLARLKLLCELYDDFDLDEDSLAVIISLIDQLHTARSDLRNLLAALETESEDVRNRVSLSWASRRGERA</sequence>
<gene>
    <name evidence="2" type="ORF">QO231_10045</name>
</gene>
<dbReference type="EMBL" id="JASMWN010000006">
    <property type="protein sequence ID" value="MDU9004193.1"/>
    <property type="molecule type" value="Genomic_DNA"/>
</dbReference>
<keyword evidence="1" id="KW-0175">Coiled coil</keyword>
<reference evidence="3" key="1">
    <citation type="submission" date="2023-05" db="EMBL/GenBank/DDBJ databases">
        <title>Sedimentitalea sp. nov. JM2-8.</title>
        <authorList>
            <person name="Huang J."/>
        </authorList>
    </citation>
    <scope>NUCLEOTIDE SEQUENCE [LARGE SCALE GENOMIC DNA]</scope>
    <source>
        <strain evidence="3">KHS03</strain>
    </source>
</reference>
<name>A0ABU3VDF0_9RHOB</name>
<dbReference type="Proteomes" id="UP001255416">
    <property type="component" value="Unassembled WGS sequence"/>
</dbReference>
<accession>A0ABU3VDF0</accession>
<dbReference type="Gene3D" id="1.10.1660.10">
    <property type="match status" value="1"/>
</dbReference>
<evidence type="ECO:0000256" key="1">
    <source>
        <dbReference type="SAM" id="Coils"/>
    </source>
</evidence>
<dbReference type="RefSeq" id="WP_316775696.1">
    <property type="nucleotide sequence ID" value="NZ_JASMWN010000006.1"/>
</dbReference>
<feature type="coiled-coil region" evidence="1">
    <location>
        <begin position="74"/>
        <end position="101"/>
    </location>
</feature>
<organism evidence="2 3">
    <name type="scientific">Sedimentitalea todarodis</name>
    <dbReference type="NCBI Taxonomy" id="1631240"/>
    <lineage>
        <taxon>Bacteria</taxon>
        <taxon>Pseudomonadati</taxon>
        <taxon>Pseudomonadota</taxon>
        <taxon>Alphaproteobacteria</taxon>
        <taxon>Rhodobacterales</taxon>
        <taxon>Paracoccaceae</taxon>
        <taxon>Sedimentitalea</taxon>
    </lineage>
</organism>
<protein>
    <submittedName>
        <fullName evidence="2">Chaperone modulator CbpM</fullName>
    </submittedName>
</protein>
<comment type="caution">
    <text evidence="2">The sequence shown here is derived from an EMBL/GenBank/DDBJ whole genome shotgun (WGS) entry which is preliminary data.</text>
</comment>